<dbReference type="PANTHER" id="PTHR11161">
    <property type="entry name" value="O-ACYLTRANSFERASE"/>
    <property type="match status" value="1"/>
</dbReference>
<dbReference type="InterPro" id="IPR052728">
    <property type="entry name" value="O2_lipid_transport_reg"/>
</dbReference>
<dbReference type="InterPro" id="IPR006621">
    <property type="entry name" value="Nose-resist-to-fluoxetine_N"/>
</dbReference>
<feature type="transmembrane region" description="Helical" evidence="1">
    <location>
        <begin position="276"/>
        <end position="296"/>
    </location>
</feature>
<keyword evidence="1" id="KW-0472">Membrane</keyword>
<dbReference type="SMART" id="SM00703">
    <property type="entry name" value="NRF"/>
    <property type="match status" value="1"/>
</dbReference>
<accession>A0ABM1S0R8</accession>
<feature type="transmembrane region" description="Helical" evidence="1">
    <location>
        <begin position="356"/>
        <end position="373"/>
    </location>
</feature>
<proteinExistence type="predicted"/>
<evidence type="ECO:0000313" key="3">
    <source>
        <dbReference type="Proteomes" id="UP000694941"/>
    </source>
</evidence>
<feature type="domain" description="Nose resistant-to-fluoxetine protein N-terminal" evidence="2">
    <location>
        <begin position="2"/>
        <end position="140"/>
    </location>
</feature>
<feature type="transmembrane region" description="Helical" evidence="1">
    <location>
        <begin position="214"/>
        <end position="234"/>
    </location>
</feature>
<reference evidence="4" key="1">
    <citation type="submission" date="2025-08" db="UniProtKB">
        <authorList>
            <consortium name="RefSeq"/>
        </authorList>
    </citation>
    <scope>IDENTIFICATION</scope>
    <source>
        <tissue evidence="4">Muscle</tissue>
    </source>
</reference>
<dbReference type="PANTHER" id="PTHR11161:SF0">
    <property type="entry name" value="O-ACYLTRANSFERASE LIKE PROTEIN"/>
    <property type="match status" value="1"/>
</dbReference>
<evidence type="ECO:0000313" key="4">
    <source>
        <dbReference type="RefSeq" id="XP_022237223.1"/>
    </source>
</evidence>
<protein>
    <submittedName>
        <fullName evidence="4">O-acyltransferase like protein-like</fullName>
    </submittedName>
</protein>
<organism evidence="3 4">
    <name type="scientific">Limulus polyphemus</name>
    <name type="common">Atlantic horseshoe crab</name>
    <dbReference type="NCBI Taxonomy" id="6850"/>
    <lineage>
        <taxon>Eukaryota</taxon>
        <taxon>Metazoa</taxon>
        <taxon>Ecdysozoa</taxon>
        <taxon>Arthropoda</taxon>
        <taxon>Chelicerata</taxon>
        <taxon>Merostomata</taxon>
        <taxon>Xiphosura</taxon>
        <taxon>Limulidae</taxon>
        <taxon>Limulus</taxon>
    </lineage>
</organism>
<evidence type="ECO:0000259" key="2">
    <source>
        <dbReference type="SMART" id="SM00703"/>
    </source>
</evidence>
<sequence>METWAMKMIDSNGRLPAGLLEGTLTSLGSYDQCLDIVSASKESNVSTFQGQYCTVLLRPPLPARSPKYSSIAVGVKALSNFSKPGEVFHDFSQNAQYFYSVAIRLGICVPSTCSRLEAQKAVSKASDWLRLKGNVQNCETKKPVEVTARQIVSLLTPPVILVLCLLFLLPFLGSGPNWLNIVIPYVEGCYSTWWRNLLYINSLYKPEQCLGQTWYISCDFIFHVLSLMVFIPMFRNSGLIAAIRYYNPIHHLGSYCIGLYAGYAIVKKKFESISKFSVILGWLFSSFLFLSVMYGMRSWNSGVEGSTVVAVMYASLHRPLWALSVAWVILMCVTGRGGIINILLSWKPFLSLDRMTYMLYLIHHVVITVYNGYTSYTVNYKPITYIYIFCGHMFISYLVSIACILLVESPCVAITSKYFSSHKSGMSCDVIKHDQRGDGVEMVRVE</sequence>
<feature type="transmembrane region" description="Helical" evidence="1">
    <location>
        <begin position="385"/>
        <end position="407"/>
    </location>
</feature>
<feature type="transmembrane region" description="Helical" evidence="1">
    <location>
        <begin position="320"/>
        <end position="344"/>
    </location>
</feature>
<feature type="transmembrane region" description="Helical" evidence="1">
    <location>
        <begin position="151"/>
        <end position="172"/>
    </location>
</feature>
<dbReference type="Pfam" id="PF20146">
    <property type="entry name" value="NRF"/>
    <property type="match status" value="1"/>
</dbReference>
<gene>
    <name evidence="4" type="primary">LOC111084918</name>
</gene>
<keyword evidence="3" id="KW-1185">Reference proteome</keyword>
<dbReference type="RefSeq" id="XP_022237223.1">
    <property type="nucleotide sequence ID" value="XM_022381515.1"/>
</dbReference>
<evidence type="ECO:0000256" key="1">
    <source>
        <dbReference type="SAM" id="Phobius"/>
    </source>
</evidence>
<dbReference type="GeneID" id="111084918"/>
<keyword evidence="1" id="KW-0812">Transmembrane</keyword>
<name>A0ABM1S0R8_LIMPO</name>
<dbReference type="Proteomes" id="UP000694941">
    <property type="component" value="Unplaced"/>
</dbReference>
<keyword evidence="1" id="KW-1133">Transmembrane helix</keyword>